<dbReference type="AlphaFoldDB" id="A0A4P6JTQ8"/>
<dbReference type="RefSeq" id="WP_129889768.1">
    <property type="nucleotide sequence ID" value="NZ_CP035758.1"/>
</dbReference>
<name>A0A4P6JTQ8_KTERU</name>
<dbReference type="Gene3D" id="1.10.490.110">
    <property type="entry name" value="Uncharacterized conserved protein DUF2267"/>
    <property type="match status" value="1"/>
</dbReference>
<proteinExistence type="predicted"/>
<dbReference type="EMBL" id="CP035758">
    <property type="protein sequence ID" value="QBD78715.1"/>
    <property type="molecule type" value="Genomic_DNA"/>
</dbReference>
<dbReference type="InterPro" id="IPR038282">
    <property type="entry name" value="DUF2267_sf"/>
</dbReference>
<evidence type="ECO:0000313" key="1">
    <source>
        <dbReference type="EMBL" id="QBD78715.1"/>
    </source>
</evidence>
<evidence type="ECO:0000313" key="2">
    <source>
        <dbReference type="Proteomes" id="UP000290365"/>
    </source>
</evidence>
<sequence>MKTAELVKEVMHRAGLNSRIQAENAIRATLETISEHLTPEEAENFSAQLPPELASYMQQPFSGVAERFALAEFFERVSQREGIGLQAATFHARAVAAVVAEAITVGQVEHLRAQLPRDIAQLFNVQNAGEIPELKQ</sequence>
<organism evidence="1 2">
    <name type="scientific">Ktedonosporobacter rubrisoli</name>
    <dbReference type="NCBI Taxonomy" id="2509675"/>
    <lineage>
        <taxon>Bacteria</taxon>
        <taxon>Bacillati</taxon>
        <taxon>Chloroflexota</taxon>
        <taxon>Ktedonobacteria</taxon>
        <taxon>Ktedonobacterales</taxon>
        <taxon>Ktedonosporobacteraceae</taxon>
        <taxon>Ktedonosporobacter</taxon>
    </lineage>
</organism>
<keyword evidence="2" id="KW-1185">Reference proteome</keyword>
<dbReference type="InterPro" id="IPR018727">
    <property type="entry name" value="DUF2267"/>
</dbReference>
<reference evidence="1 2" key="1">
    <citation type="submission" date="2019-01" db="EMBL/GenBank/DDBJ databases">
        <title>Ktedonosporobacter rubrisoli SCAWS-G2.</title>
        <authorList>
            <person name="Huang Y."/>
            <person name="Yan B."/>
        </authorList>
    </citation>
    <scope>NUCLEOTIDE SEQUENCE [LARGE SCALE GENOMIC DNA]</scope>
    <source>
        <strain evidence="1 2">SCAWS-G2</strain>
    </source>
</reference>
<dbReference type="KEGG" id="kbs:EPA93_23120"/>
<dbReference type="Pfam" id="PF10025">
    <property type="entry name" value="DUF2267"/>
    <property type="match status" value="1"/>
</dbReference>
<protein>
    <submittedName>
        <fullName evidence="1">DUF2267 domain-containing protein</fullName>
    </submittedName>
</protein>
<accession>A0A4P6JTQ8</accession>
<dbReference type="Proteomes" id="UP000290365">
    <property type="component" value="Chromosome"/>
</dbReference>
<dbReference type="OrthoDB" id="952780at2"/>
<gene>
    <name evidence="1" type="ORF">EPA93_23120</name>
</gene>